<dbReference type="RefSeq" id="XP_022253123.1">
    <property type="nucleotide sequence ID" value="XM_022397415.1"/>
</dbReference>
<dbReference type="Proteomes" id="UP000694941">
    <property type="component" value="Unplaced"/>
</dbReference>
<evidence type="ECO:0000313" key="3">
    <source>
        <dbReference type="Proteomes" id="UP000694941"/>
    </source>
</evidence>
<keyword evidence="3" id="KW-1185">Reference proteome</keyword>
<evidence type="ECO:0000256" key="1">
    <source>
        <dbReference type="SAM" id="MobiDB-lite"/>
    </source>
</evidence>
<evidence type="ECO:0000313" key="4">
    <source>
        <dbReference type="RefSeq" id="XP_013784924.1"/>
    </source>
</evidence>
<feature type="region of interest" description="Disordered" evidence="1">
    <location>
        <begin position="462"/>
        <end position="484"/>
    </location>
</feature>
<dbReference type="RefSeq" id="XP_013784924.1">
    <property type="nucleotide sequence ID" value="XM_013929470.2"/>
</dbReference>
<dbReference type="PROSITE" id="PS51257">
    <property type="entry name" value="PROKAR_LIPOPROTEIN"/>
    <property type="match status" value="1"/>
</dbReference>
<evidence type="ECO:0000313" key="5">
    <source>
        <dbReference type="RefSeq" id="XP_022253123.1"/>
    </source>
</evidence>
<gene>
    <name evidence="4 5" type="primary">LOC106469018</name>
</gene>
<feature type="transmembrane region" description="Helical" evidence="2">
    <location>
        <begin position="53"/>
        <end position="73"/>
    </location>
</feature>
<feature type="transmembrane region" description="Helical" evidence="2">
    <location>
        <begin position="28"/>
        <end position="47"/>
    </location>
</feature>
<keyword evidence="2" id="KW-0472">Membrane</keyword>
<name>A0ABM1TB67_LIMPO</name>
<proteinExistence type="predicted"/>
<evidence type="ECO:0000256" key="2">
    <source>
        <dbReference type="SAM" id="Phobius"/>
    </source>
</evidence>
<feature type="compositionally biased region" description="Polar residues" evidence="1">
    <location>
        <begin position="91"/>
        <end position="100"/>
    </location>
</feature>
<sequence>MASTTRVNSRPLEKDSDIQCNTQLCTSYVLGILACVMIIGGVCLAFYRWDYMWLVVSAIGGILVLLGSLLHFCGSSTNQKNQRQPTRKHSQIPTDQSIPSAPTLRDACSTSQLSLTMTHSYFSEDSSLPTPTAPVSNIDINGQKYVLLSVGGEYSAADTRSIITRLSSIFSNSTLEFVSGTTEQSITQNDYRSYQIEDNVYSNEPKPQSNRHSFLQILNGTITLQPQEEQDIRQEARVINTVQSGTETCCQLQKHVNNENIQTVLISNEELLIENGETLEEQVVEAVNTQISTSETLVLEEQQDERNSGQEYLYDFPRQLITPVEPEDVVITNCNARSTGEHVGNIGVNEPILSTSVHQNSDDPVHEQNIKSVNYKNPFENTPLLTIPPSDVTSPDSRFIPELVSVSPSNCIQLRQSQPETSCASFSEEFHREENQVGHLPEIPEMCNQEINGQFVHNLEVQSPRESHDIGSSEDIQSSDLLNPPPIETILFSNIEDDDLEERASPPPSYEEVARDKHITESAYCLAFGTL</sequence>
<dbReference type="GeneID" id="106469018"/>
<accession>A0ABM1TB67</accession>
<protein>
    <submittedName>
        <fullName evidence="4 5">Uncharacterized protein LOC106469018</fullName>
    </submittedName>
</protein>
<keyword evidence="2" id="KW-0812">Transmembrane</keyword>
<reference evidence="4 5" key="1">
    <citation type="submission" date="2025-05" db="UniProtKB">
        <authorList>
            <consortium name="RefSeq"/>
        </authorList>
    </citation>
    <scope>IDENTIFICATION</scope>
    <source>
        <tissue evidence="4 5">Muscle</tissue>
    </source>
</reference>
<keyword evidence="2" id="KW-1133">Transmembrane helix</keyword>
<feature type="region of interest" description="Disordered" evidence="1">
    <location>
        <begin position="77"/>
        <end position="104"/>
    </location>
</feature>
<organism evidence="3 5">
    <name type="scientific">Limulus polyphemus</name>
    <name type="common">Atlantic horseshoe crab</name>
    <dbReference type="NCBI Taxonomy" id="6850"/>
    <lineage>
        <taxon>Eukaryota</taxon>
        <taxon>Metazoa</taxon>
        <taxon>Ecdysozoa</taxon>
        <taxon>Arthropoda</taxon>
        <taxon>Chelicerata</taxon>
        <taxon>Merostomata</taxon>
        <taxon>Xiphosura</taxon>
        <taxon>Limulidae</taxon>
        <taxon>Limulus</taxon>
    </lineage>
</organism>